<proteinExistence type="predicted"/>
<gene>
    <name evidence="1" type="ORF">ACFSCZ_10390</name>
</gene>
<dbReference type="RefSeq" id="WP_380773853.1">
    <property type="nucleotide sequence ID" value="NZ_JBHUEO010000026.1"/>
</dbReference>
<organism evidence="1 2">
    <name type="scientific">Siminovitchia sediminis</name>
    <dbReference type="NCBI Taxonomy" id="1274353"/>
    <lineage>
        <taxon>Bacteria</taxon>
        <taxon>Bacillati</taxon>
        <taxon>Bacillota</taxon>
        <taxon>Bacilli</taxon>
        <taxon>Bacillales</taxon>
        <taxon>Bacillaceae</taxon>
        <taxon>Siminovitchia</taxon>
    </lineage>
</organism>
<evidence type="ECO:0000313" key="1">
    <source>
        <dbReference type="EMBL" id="MFD1707140.1"/>
    </source>
</evidence>
<comment type="caution">
    <text evidence="1">The sequence shown here is derived from an EMBL/GenBank/DDBJ whole genome shotgun (WGS) entry which is preliminary data.</text>
</comment>
<accession>A0ABW4KLQ9</accession>
<dbReference type="EMBL" id="JBHUEO010000026">
    <property type="protein sequence ID" value="MFD1707140.1"/>
    <property type="molecule type" value="Genomic_DNA"/>
</dbReference>
<sequence length="149" mass="17716">MQWKAEDIEVYLQEKEYIDTVVIPLIPLAFGPDIKQTVEKGEFAHLLSLQLERQFKGRMLFIPNFTYLMGDEEASLRLQEWERKLRDSGFTYVFFLTSDPAWREVKEIDPKTLLFVPSVPLEHMDNQYKQSIMEDQVKQLMKEIVKGWQ</sequence>
<name>A0ABW4KLQ9_9BACI</name>
<protein>
    <submittedName>
        <fullName evidence="1">YpiF family protein</fullName>
    </submittedName>
</protein>
<dbReference type="Proteomes" id="UP001597301">
    <property type="component" value="Unassembled WGS sequence"/>
</dbReference>
<reference evidence="2" key="1">
    <citation type="journal article" date="2019" name="Int. J. Syst. Evol. Microbiol.">
        <title>The Global Catalogue of Microorganisms (GCM) 10K type strain sequencing project: providing services to taxonomists for standard genome sequencing and annotation.</title>
        <authorList>
            <consortium name="The Broad Institute Genomics Platform"/>
            <consortium name="The Broad Institute Genome Sequencing Center for Infectious Disease"/>
            <person name="Wu L."/>
            <person name="Ma J."/>
        </authorList>
    </citation>
    <scope>NUCLEOTIDE SEQUENCE [LARGE SCALE GENOMIC DNA]</scope>
    <source>
        <strain evidence="2">CGMCC 1.12295</strain>
    </source>
</reference>
<dbReference type="InterPro" id="IPR019615">
    <property type="entry name" value="DUF2487"/>
</dbReference>
<evidence type="ECO:0000313" key="2">
    <source>
        <dbReference type="Proteomes" id="UP001597301"/>
    </source>
</evidence>
<dbReference type="Pfam" id="PF10673">
    <property type="entry name" value="DUF2487"/>
    <property type="match status" value="1"/>
</dbReference>
<keyword evidence="2" id="KW-1185">Reference proteome</keyword>